<evidence type="ECO:0000256" key="1">
    <source>
        <dbReference type="SAM" id="SignalP"/>
    </source>
</evidence>
<dbReference type="AlphaFoldDB" id="A0A6A5H8Y8"/>
<protein>
    <submittedName>
        <fullName evidence="2">Uncharacterized protein</fullName>
    </submittedName>
</protein>
<dbReference type="CTD" id="78775228"/>
<dbReference type="KEGG" id="crq:GCK72_011520"/>
<evidence type="ECO:0000313" key="2">
    <source>
        <dbReference type="EMBL" id="KAF1763254.1"/>
    </source>
</evidence>
<keyword evidence="1" id="KW-0732">Signal</keyword>
<dbReference type="Proteomes" id="UP000483820">
    <property type="component" value="Chromosome III"/>
</dbReference>
<dbReference type="GeneID" id="78775228"/>
<feature type="chain" id="PRO_5025588362" evidence="1">
    <location>
        <begin position="20"/>
        <end position="148"/>
    </location>
</feature>
<proteinExistence type="predicted"/>
<reference evidence="2 3" key="1">
    <citation type="submission" date="2019-12" db="EMBL/GenBank/DDBJ databases">
        <title>Chromosome-level assembly of the Caenorhabditis remanei genome.</title>
        <authorList>
            <person name="Teterina A.A."/>
            <person name="Willis J.H."/>
            <person name="Phillips P.C."/>
        </authorList>
    </citation>
    <scope>NUCLEOTIDE SEQUENCE [LARGE SCALE GENOMIC DNA]</scope>
    <source>
        <strain evidence="2 3">PX506</strain>
        <tissue evidence="2">Whole organism</tissue>
    </source>
</reference>
<dbReference type="RefSeq" id="XP_053588089.1">
    <property type="nucleotide sequence ID" value="XM_053728512.1"/>
</dbReference>
<name>A0A6A5H8Y8_CAERE</name>
<dbReference type="EMBL" id="WUAV01000003">
    <property type="protein sequence ID" value="KAF1763254.1"/>
    <property type="molecule type" value="Genomic_DNA"/>
</dbReference>
<accession>A0A6A5H8Y8</accession>
<evidence type="ECO:0000313" key="3">
    <source>
        <dbReference type="Proteomes" id="UP000483820"/>
    </source>
</evidence>
<gene>
    <name evidence="2" type="ORF">GCK72_011520</name>
</gene>
<sequence>MSKLLLLLLLCALLTVSVSVAPRSYFKATVALYCPIKGYWEYFVRMWESNEGGSTDRELQEKHDTTFDQLVFIDLQYDLKETSKKGNEDDAEIEFKYWHNCTKDGKDTEWIGALDELKIPLGKKYQYGFKAVHLDRENAPGNAPSKKK</sequence>
<feature type="signal peptide" evidence="1">
    <location>
        <begin position="1"/>
        <end position="19"/>
    </location>
</feature>
<organism evidence="2 3">
    <name type="scientific">Caenorhabditis remanei</name>
    <name type="common">Caenorhabditis vulgaris</name>
    <dbReference type="NCBI Taxonomy" id="31234"/>
    <lineage>
        <taxon>Eukaryota</taxon>
        <taxon>Metazoa</taxon>
        <taxon>Ecdysozoa</taxon>
        <taxon>Nematoda</taxon>
        <taxon>Chromadorea</taxon>
        <taxon>Rhabditida</taxon>
        <taxon>Rhabditina</taxon>
        <taxon>Rhabditomorpha</taxon>
        <taxon>Rhabditoidea</taxon>
        <taxon>Rhabditidae</taxon>
        <taxon>Peloderinae</taxon>
        <taxon>Caenorhabditis</taxon>
    </lineage>
</organism>
<comment type="caution">
    <text evidence="2">The sequence shown here is derived from an EMBL/GenBank/DDBJ whole genome shotgun (WGS) entry which is preliminary data.</text>
</comment>